<feature type="compositionally biased region" description="Low complexity" evidence="6">
    <location>
        <begin position="114"/>
        <end position="142"/>
    </location>
</feature>
<evidence type="ECO:0000256" key="5">
    <source>
        <dbReference type="ARBA" id="ARBA00023242"/>
    </source>
</evidence>
<keyword evidence="5" id="KW-0539">Nucleus</keyword>
<dbReference type="Pfam" id="PF00172">
    <property type="entry name" value="Zn_clus"/>
    <property type="match status" value="1"/>
</dbReference>
<protein>
    <recommendedName>
        <fullName evidence="7">Zn(2)-C6 fungal-type domain-containing protein</fullName>
    </recommendedName>
</protein>
<dbReference type="GO" id="GO:0006351">
    <property type="term" value="P:DNA-templated transcription"/>
    <property type="evidence" value="ECO:0007669"/>
    <property type="project" value="InterPro"/>
</dbReference>
<dbReference type="OrthoDB" id="5370478at2759"/>
<dbReference type="GO" id="GO:0008270">
    <property type="term" value="F:zinc ion binding"/>
    <property type="evidence" value="ECO:0007669"/>
    <property type="project" value="InterPro"/>
</dbReference>
<proteinExistence type="predicted"/>
<dbReference type="CDD" id="cd00067">
    <property type="entry name" value="GAL4"/>
    <property type="match status" value="1"/>
</dbReference>
<dbReference type="Gene3D" id="4.10.240.10">
    <property type="entry name" value="Zn(2)-C6 fungal-type DNA-binding domain"/>
    <property type="match status" value="1"/>
</dbReference>
<dbReference type="InterPro" id="IPR007219">
    <property type="entry name" value="XnlR_reg_dom"/>
</dbReference>
<keyword evidence="2" id="KW-0479">Metal-binding</keyword>
<comment type="subcellular location">
    <subcellularLocation>
        <location evidence="1">Nucleus</location>
    </subcellularLocation>
</comment>
<name>A0A9W4U3G9_9PLEO</name>
<dbReference type="AlphaFoldDB" id="A0A9W4U3G9"/>
<accession>A0A9W4U3G9</accession>
<dbReference type="PANTHER" id="PTHR47338">
    <property type="entry name" value="ZN(II)2CYS6 TRANSCRIPTION FACTOR (EUROFUNG)-RELATED"/>
    <property type="match status" value="1"/>
</dbReference>
<keyword evidence="4" id="KW-0804">Transcription</keyword>
<dbReference type="InterPro" id="IPR001138">
    <property type="entry name" value="Zn2Cys6_DnaBD"/>
</dbReference>
<feature type="region of interest" description="Disordered" evidence="6">
    <location>
        <begin position="90"/>
        <end position="188"/>
    </location>
</feature>
<evidence type="ECO:0000256" key="4">
    <source>
        <dbReference type="ARBA" id="ARBA00023163"/>
    </source>
</evidence>
<feature type="region of interest" description="Disordered" evidence="6">
    <location>
        <begin position="237"/>
        <end position="263"/>
    </location>
</feature>
<gene>
    <name evidence="8" type="ORF">PDIGIT_LOCUS695</name>
</gene>
<evidence type="ECO:0000256" key="3">
    <source>
        <dbReference type="ARBA" id="ARBA00023015"/>
    </source>
</evidence>
<feature type="compositionally biased region" description="Polar residues" evidence="6">
    <location>
        <begin position="915"/>
        <end position="930"/>
    </location>
</feature>
<reference evidence="8" key="1">
    <citation type="submission" date="2023-01" db="EMBL/GenBank/DDBJ databases">
        <authorList>
            <person name="Van Ghelder C."/>
            <person name="Rancurel C."/>
        </authorList>
    </citation>
    <scope>NUCLEOTIDE SEQUENCE</scope>
    <source>
        <strain evidence="8">CNCM I-4278</strain>
    </source>
</reference>
<evidence type="ECO:0000256" key="2">
    <source>
        <dbReference type="ARBA" id="ARBA00022723"/>
    </source>
</evidence>
<dbReference type="PROSITE" id="PS00463">
    <property type="entry name" value="ZN2_CY6_FUNGAL_1"/>
    <property type="match status" value="1"/>
</dbReference>
<evidence type="ECO:0000256" key="6">
    <source>
        <dbReference type="SAM" id="MobiDB-lite"/>
    </source>
</evidence>
<evidence type="ECO:0000259" key="7">
    <source>
        <dbReference type="PROSITE" id="PS50048"/>
    </source>
</evidence>
<sequence length="1036" mass="115398">MLPCHHLSVFDHQPSSSSSSSSACLPAAVPTRSACTSSCSRAQHRPSRLPTLARRLSLSTSCPPSGLPFGIPFGGPPTTTTAANINIPTRSKGAADGAQSPTLDSSHPGQQSRASAATAAAAAAADSSLVPPSLASSASPVVKQQPASPTLHLSPSTVQASPPTHSRPLSTLSDSVADRPAHLKRTAESRPRSSIACAWCRRSKVKCTNKGQNTVCDTCQKNRRECVYEIHVGKDTASKNGHDASAERSSEAPRPKKRKVVSSSDTVFTDGDYLDPTILTPTVCLDLFNIFEQHFAIDLPFLHAPTFKKLLRNGNFKQLDSPGLVRIYAFLALTVPFHKSFSREARDEADRNREAARVAQQYAKNAHTALFDVEQPTLETTQARLMLTLHEWANRQGTKAFTTLSSAITHAQLLGCHMQADFNPKVYPVCGQPAGPRHRLQGHERWIEEETKRRVFWSCYILDSFLSSSDARKLKIDDDVHIQLPCTERSFKHGKNVRTMALHETNAQFRERKDAVRRDAAEADGKYSTHMVDAKDAKWEDEDQQEILCWYIRALGNFRSITYWAVVDSRRNEQFPPWDSKNSKFYKLRAKLETFIDRLPDEIKLFPEQINTHIEDGTSRSYTHLHCVISICEITLHREWLPFAPFGRDKPEGPIDEPLVKESPPPHDPDYWDKSAQKCFNAARNIIELMWLCHQHGVMVNNPLSGFAIYSSYFTVIWCKFFPNFDTADHLCTDASTKDMRIQEYARRLKLMLEEAALHVRMTVPWLVTVSKLHKFLGDAKKEYKRHVEQIGSPESNSSGSADIALPPLPGLDDYTDRFERFQKLIFEHGSGSQDDSNDSRKKADIDFRDGLEVHSETCSPAPLKVDDDERTVAGSPANQPQNIGPPPSAWNAVNSSKTENVMSNPPTPRLDVNGNPSSTHYSAPSTYYTQPPPIPSATPSHYASIPPAISYGPMNGQPPMPPYDYQMPTPQQQYDSTTYMNFSEFGHSEGHQMIHFTGGNEGNVTGAVPFTHPLYHATENDLYFGQTFLPPEQNN</sequence>
<dbReference type="SUPFAM" id="SSF57701">
    <property type="entry name" value="Zn2/Cys6 DNA-binding domain"/>
    <property type="match status" value="1"/>
</dbReference>
<evidence type="ECO:0000256" key="1">
    <source>
        <dbReference type="ARBA" id="ARBA00004123"/>
    </source>
</evidence>
<evidence type="ECO:0000313" key="8">
    <source>
        <dbReference type="EMBL" id="CAI6243958.1"/>
    </source>
</evidence>
<dbReference type="Pfam" id="PF04082">
    <property type="entry name" value="Fungal_trans"/>
    <property type="match status" value="1"/>
</dbReference>
<dbReference type="PROSITE" id="PS50048">
    <property type="entry name" value="ZN2_CY6_FUNGAL_2"/>
    <property type="match status" value="1"/>
</dbReference>
<dbReference type="GO" id="GO:0000981">
    <property type="term" value="F:DNA-binding transcription factor activity, RNA polymerase II-specific"/>
    <property type="evidence" value="ECO:0007669"/>
    <property type="project" value="InterPro"/>
</dbReference>
<feature type="compositionally biased region" description="Basic and acidic residues" evidence="6">
    <location>
        <begin position="237"/>
        <end position="254"/>
    </location>
</feature>
<dbReference type="PANTHER" id="PTHR47338:SF5">
    <property type="entry name" value="ZN(II)2CYS6 TRANSCRIPTION FACTOR (EUROFUNG)"/>
    <property type="match status" value="1"/>
</dbReference>
<dbReference type="GO" id="GO:0005634">
    <property type="term" value="C:nucleus"/>
    <property type="evidence" value="ECO:0007669"/>
    <property type="project" value="UniProtKB-SubCell"/>
</dbReference>
<feature type="compositionally biased region" description="Polar residues" evidence="6">
    <location>
        <begin position="145"/>
        <end position="174"/>
    </location>
</feature>
<dbReference type="CDD" id="cd12148">
    <property type="entry name" value="fungal_TF_MHR"/>
    <property type="match status" value="1"/>
</dbReference>
<feature type="compositionally biased region" description="Basic and acidic residues" evidence="6">
    <location>
        <begin position="176"/>
        <end position="188"/>
    </location>
</feature>
<dbReference type="GO" id="GO:0003677">
    <property type="term" value="F:DNA binding"/>
    <property type="evidence" value="ECO:0007669"/>
    <property type="project" value="InterPro"/>
</dbReference>
<feature type="region of interest" description="Disordered" evidence="6">
    <location>
        <begin position="852"/>
        <end position="942"/>
    </location>
</feature>
<evidence type="ECO:0000313" key="9">
    <source>
        <dbReference type="Proteomes" id="UP001152607"/>
    </source>
</evidence>
<dbReference type="EMBL" id="CAOQHR010000001">
    <property type="protein sequence ID" value="CAI6243958.1"/>
    <property type="molecule type" value="Genomic_DNA"/>
</dbReference>
<feature type="region of interest" description="Disordered" evidence="6">
    <location>
        <begin position="788"/>
        <end position="807"/>
    </location>
</feature>
<feature type="domain" description="Zn(2)-C6 fungal-type" evidence="7">
    <location>
        <begin position="196"/>
        <end position="228"/>
    </location>
</feature>
<dbReference type="InterPro" id="IPR036864">
    <property type="entry name" value="Zn2-C6_fun-type_DNA-bd_sf"/>
</dbReference>
<keyword evidence="3" id="KW-0805">Transcription regulation</keyword>
<comment type="caution">
    <text evidence="8">The sequence shown here is derived from an EMBL/GenBank/DDBJ whole genome shotgun (WGS) entry which is preliminary data.</text>
</comment>
<dbReference type="SMART" id="SM00906">
    <property type="entry name" value="Fungal_trans"/>
    <property type="match status" value="1"/>
</dbReference>
<dbReference type="InterPro" id="IPR050815">
    <property type="entry name" value="TF_fung"/>
</dbReference>
<keyword evidence="9" id="KW-1185">Reference proteome</keyword>
<feature type="compositionally biased region" description="Polar residues" evidence="6">
    <location>
        <begin position="892"/>
        <end position="905"/>
    </location>
</feature>
<feature type="compositionally biased region" description="Polar residues" evidence="6">
    <location>
        <begin position="99"/>
        <end position="113"/>
    </location>
</feature>
<dbReference type="Proteomes" id="UP001152607">
    <property type="component" value="Unassembled WGS sequence"/>
</dbReference>
<organism evidence="8 9">
    <name type="scientific">Periconia digitata</name>
    <dbReference type="NCBI Taxonomy" id="1303443"/>
    <lineage>
        <taxon>Eukaryota</taxon>
        <taxon>Fungi</taxon>
        <taxon>Dikarya</taxon>
        <taxon>Ascomycota</taxon>
        <taxon>Pezizomycotina</taxon>
        <taxon>Dothideomycetes</taxon>
        <taxon>Pleosporomycetidae</taxon>
        <taxon>Pleosporales</taxon>
        <taxon>Massarineae</taxon>
        <taxon>Periconiaceae</taxon>
        <taxon>Periconia</taxon>
    </lineage>
</organism>